<keyword evidence="7" id="KW-1185">Reference proteome</keyword>
<protein>
    <submittedName>
        <fullName evidence="6">Tetratricopeptide TPR_2 repeat-containing protein</fullName>
    </submittedName>
</protein>
<feature type="region of interest" description="Disordered" evidence="4">
    <location>
        <begin position="22"/>
        <end position="42"/>
    </location>
</feature>
<keyword evidence="5" id="KW-0732">Signal</keyword>
<gene>
    <name evidence="6" type="ordered locus">Deima_2650</name>
</gene>
<feature type="repeat" description="TPR" evidence="3">
    <location>
        <begin position="45"/>
        <end position="78"/>
    </location>
</feature>
<dbReference type="SMART" id="SM00028">
    <property type="entry name" value="TPR"/>
    <property type="match status" value="6"/>
</dbReference>
<dbReference type="KEGG" id="dmr:Deima_2650"/>
<name>E8UB44_DEIML</name>
<feature type="chain" id="PRO_5003228506" evidence="5">
    <location>
        <begin position="21"/>
        <end position="385"/>
    </location>
</feature>
<dbReference type="InterPro" id="IPR019734">
    <property type="entry name" value="TPR_rpt"/>
</dbReference>
<evidence type="ECO:0000256" key="4">
    <source>
        <dbReference type="SAM" id="MobiDB-lite"/>
    </source>
</evidence>
<dbReference type="HOGENOM" id="CLU_042260_0_0_0"/>
<feature type="repeat" description="TPR" evidence="3">
    <location>
        <begin position="302"/>
        <end position="335"/>
    </location>
</feature>
<evidence type="ECO:0000313" key="6">
    <source>
        <dbReference type="EMBL" id="ADV68283.1"/>
    </source>
</evidence>
<dbReference type="PANTHER" id="PTHR44186:SF1">
    <property type="entry name" value="BARDET-BIEDL SYNDROME 4 PROTEIN"/>
    <property type="match status" value="1"/>
</dbReference>
<dbReference type="Proteomes" id="UP000008635">
    <property type="component" value="Chromosome"/>
</dbReference>
<dbReference type="Pfam" id="PF13432">
    <property type="entry name" value="TPR_16"/>
    <property type="match status" value="2"/>
</dbReference>
<dbReference type="PROSITE" id="PS50005">
    <property type="entry name" value="TPR"/>
    <property type="match status" value="4"/>
</dbReference>
<proteinExistence type="predicted"/>
<accession>E8UB44</accession>
<evidence type="ECO:0000313" key="7">
    <source>
        <dbReference type="Proteomes" id="UP000008635"/>
    </source>
</evidence>
<organism evidence="6 7">
    <name type="scientific">Deinococcus maricopensis (strain DSM 21211 / LMG 22137 / NRRL B-23946 / LB-34)</name>
    <dbReference type="NCBI Taxonomy" id="709986"/>
    <lineage>
        <taxon>Bacteria</taxon>
        <taxon>Thermotogati</taxon>
        <taxon>Deinococcota</taxon>
        <taxon>Deinococci</taxon>
        <taxon>Deinococcales</taxon>
        <taxon>Deinococcaceae</taxon>
        <taxon>Deinococcus</taxon>
    </lineage>
</organism>
<evidence type="ECO:0000256" key="3">
    <source>
        <dbReference type="PROSITE-ProRule" id="PRU00339"/>
    </source>
</evidence>
<reference evidence="6 7" key="1">
    <citation type="journal article" date="2011" name="Stand. Genomic Sci.">
        <title>Complete genome sequence of Deinococcus maricopensis type strain (LB-34).</title>
        <authorList>
            <person name="Pukall R."/>
            <person name="Zeytun A."/>
            <person name="Lucas S."/>
            <person name="Lapidus A."/>
            <person name="Hammon N."/>
            <person name="Deshpande S."/>
            <person name="Nolan M."/>
            <person name="Cheng J.F."/>
            <person name="Pitluck S."/>
            <person name="Liolios K."/>
            <person name="Pagani I."/>
            <person name="Mikhailova N."/>
            <person name="Ivanova N."/>
            <person name="Mavromatis K."/>
            <person name="Pati A."/>
            <person name="Tapia R."/>
            <person name="Han C."/>
            <person name="Goodwin L."/>
            <person name="Chen A."/>
            <person name="Palaniappan K."/>
            <person name="Land M."/>
            <person name="Hauser L."/>
            <person name="Chang Y.J."/>
            <person name="Jeffries C.D."/>
            <person name="Brambilla E.M."/>
            <person name="Rohde M."/>
            <person name="Goker M."/>
            <person name="Detter J.C."/>
            <person name="Woyke T."/>
            <person name="Bristow J."/>
            <person name="Eisen J.A."/>
            <person name="Markowitz V."/>
            <person name="Hugenholtz P."/>
            <person name="Kyrpides N.C."/>
            <person name="Klenk H.P."/>
        </authorList>
    </citation>
    <scope>NUCLEOTIDE SEQUENCE [LARGE SCALE GENOMIC DNA]</scope>
    <source>
        <strain evidence="7">DSM 21211 / LMG 22137 / NRRL B-23946 / LB-34</strain>
    </source>
</reference>
<evidence type="ECO:0000256" key="1">
    <source>
        <dbReference type="ARBA" id="ARBA00022737"/>
    </source>
</evidence>
<dbReference type="AlphaFoldDB" id="E8UB44"/>
<dbReference type="STRING" id="709986.Deima_2650"/>
<feature type="compositionally biased region" description="Low complexity" evidence="4">
    <location>
        <begin position="22"/>
        <end position="39"/>
    </location>
</feature>
<feature type="repeat" description="TPR" evidence="3">
    <location>
        <begin position="165"/>
        <end position="198"/>
    </location>
</feature>
<feature type="repeat" description="TPR" evidence="3">
    <location>
        <begin position="199"/>
        <end position="232"/>
    </location>
</feature>
<keyword evidence="1" id="KW-0677">Repeat</keyword>
<feature type="signal peptide" evidence="5">
    <location>
        <begin position="1"/>
        <end position="20"/>
    </location>
</feature>
<evidence type="ECO:0000256" key="5">
    <source>
        <dbReference type="SAM" id="SignalP"/>
    </source>
</evidence>
<dbReference type="SUPFAM" id="SSF48452">
    <property type="entry name" value="TPR-like"/>
    <property type="match status" value="2"/>
</dbReference>
<keyword evidence="2 3" id="KW-0802">TPR repeat</keyword>
<dbReference type="InterPro" id="IPR011990">
    <property type="entry name" value="TPR-like_helical_dom_sf"/>
</dbReference>
<dbReference type="PANTHER" id="PTHR44186">
    <property type="match status" value="1"/>
</dbReference>
<evidence type="ECO:0000256" key="2">
    <source>
        <dbReference type="ARBA" id="ARBA00022803"/>
    </source>
</evidence>
<dbReference type="eggNOG" id="COG0457">
    <property type="taxonomic scope" value="Bacteria"/>
</dbReference>
<dbReference type="EMBL" id="CP002454">
    <property type="protein sequence ID" value="ADV68283.1"/>
    <property type="molecule type" value="Genomic_DNA"/>
</dbReference>
<reference evidence="7" key="2">
    <citation type="submission" date="2011-01" db="EMBL/GenBank/DDBJ databases">
        <title>The complete genome of Deinococcus maricopensis DSM 21211.</title>
        <authorList>
            <consortium name="US DOE Joint Genome Institute (JGI-PGF)"/>
            <person name="Lucas S."/>
            <person name="Copeland A."/>
            <person name="Lapidus A."/>
            <person name="Goodwin L."/>
            <person name="Pitluck S."/>
            <person name="Kyrpides N."/>
            <person name="Mavromatis K."/>
            <person name="Pagani I."/>
            <person name="Ivanova N."/>
            <person name="Ovchinnikova G."/>
            <person name="Zeytun A."/>
            <person name="Detter J.C."/>
            <person name="Han C."/>
            <person name="Land M."/>
            <person name="Hauser L."/>
            <person name="Markowitz V."/>
            <person name="Cheng J.-F."/>
            <person name="Hugenholtz P."/>
            <person name="Woyke T."/>
            <person name="Wu D."/>
            <person name="Pukall R."/>
            <person name="Gehrich-Schroeter G."/>
            <person name="Brambilla E."/>
            <person name="Klenk H.-P."/>
            <person name="Eisen J.A."/>
        </authorList>
    </citation>
    <scope>NUCLEOTIDE SEQUENCE [LARGE SCALE GENOMIC DNA]</scope>
    <source>
        <strain evidence="7">DSM 21211 / LMG 22137 / NRRL B-23946 / LB-34</strain>
    </source>
</reference>
<dbReference type="Gene3D" id="1.25.40.10">
    <property type="entry name" value="Tetratricopeptide repeat domain"/>
    <property type="match status" value="2"/>
</dbReference>
<dbReference type="RefSeq" id="WP_013557787.1">
    <property type="nucleotide sequence ID" value="NC_014958.1"/>
</dbReference>
<sequence length="385" mass="41344" precursor="true">MKRTIMLGLLATLSLSQAQAQQTPAAAPAPAATPSTTPPRTGVATSSYIALGRYYYGQQNYDAAYIAFRAAVEAEGTNPDALLGLGRTQVKLRLYGPGIDTLRRLTTTDKSNVSGYIALSDAYVEQYVGSTDRTIVKTNLDQALQVLSNAETVAQASTDKDLNLAKVWNQRAYVYRLRGEPSRAIEAANKALGYDPENATILFNLGGLYFDSGNLTAAIDSLQRAVIANPSDAYSRAYYAKLLALSGNATAAKAEAAQAARLSPNSAYAVGQYGVVSYLAKDGATARAQLNAAIKLDPLRYPEFYYYLGRLSLDSNQLAEARANFTKATALGSTNAEYFAYLGQAFERSAGGLPADRLKARDAYTRALQLQPGYKLAQDGLNRTK</sequence>